<dbReference type="Proteomes" id="UP000694864">
    <property type="component" value="Chromosome 2"/>
</dbReference>
<dbReference type="PANTHER" id="PTHR35546:SF113">
    <property type="entry name" value="F-BOX ASSOCIATED DOMAIN-CONTAINING PROTEIN"/>
    <property type="match status" value="1"/>
</dbReference>
<keyword evidence="2" id="KW-1185">Reference proteome</keyword>
<evidence type="ECO:0000313" key="2">
    <source>
        <dbReference type="Proteomes" id="UP000694864"/>
    </source>
</evidence>
<dbReference type="InterPro" id="IPR055290">
    <property type="entry name" value="At3g26010-like"/>
</dbReference>
<protein>
    <submittedName>
        <fullName evidence="3">Uncharacterized protein LOC104754568</fullName>
    </submittedName>
</protein>
<gene>
    <name evidence="3" type="primary">LOC104754568</name>
</gene>
<dbReference type="Pfam" id="PF08268">
    <property type="entry name" value="FBA_3"/>
    <property type="match status" value="1"/>
</dbReference>
<dbReference type="InterPro" id="IPR013187">
    <property type="entry name" value="F-box-assoc_dom_typ3"/>
</dbReference>
<dbReference type="InterPro" id="IPR017451">
    <property type="entry name" value="F-box-assoc_interact_dom"/>
</dbReference>
<evidence type="ECO:0000313" key="3">
    <source>
        <dbReference type="RefSeq" id="XP_010475089.1"/>
    </source>
</evidence>
<name>A0ABM0WRE9_CAMSA</name>
<proteinExistence type="predicted"/>
<feature type="domain" description="F-box associated beta-propeller type 3" evidence="1">
    <location>
        <begin position="80"/>
        <end position="287"/>
    </location>
</feature>
<evidence type="ECO:0000259" key="1">
    <source>
        <dbReference type="Pfam" id="PF08268"/>
    </source>
</evidence>
<dbReference type="RefSeq" id="XP_010475089.1">
    <property type="nucleotide sequence ID" value="XM_010476787.1"/>
</dbReference>
<sequence>MLNQDVIQEILSHCSATEIARFRLQNKECNKRSYELRFIDHHLHKANSVFGYFAHYEDKWSRYHPRFVPGVEAEQEDKEDKTQISLQFLPRNNTKIKACDTHHGILLCIGDRFKEAKTIPEYIVCKPATKQFRIIPNPKTRYLTIATGLMVISLTPFRYKIIRVSEPRRWTTKEGFYNHNCEVFDSDTFAWKRLNDFELSEFFPREAIPVSAYGFLHWLTRKNNVIRFCMRTETWSIFSVPDVLLDDSSLILVSYEGKLGVTQHSESRNGAELWVLENSLRKSWVKVEDAKITALNDEYAQPFWFPSSDVVSLAASDRFGLYNMNSNNCRYLHKNEAFFSSGHPPSSHLIPFYSNYDRVCLHKDEVERKDKKEVRDEESFFPVRLLTKLWFYPFLLKLRQSLFG</sequence>
<dbReference type="NCBIfam" id="TIGR01640">
    <property type="entry name" value="F_box_assoc_1"/>
    <property type="match status" value="1"/>
</dbReference>
<dbReference type="GeneID" id="104754568"/>
<dbReference type="PANTHER" id="PTHR35546">
    <property type="entry name" value="F-BOX PROTEIN INTERACTION DOMAIN PROTEIN-RELATED"/>
    <property type="match status" value="1"/>
</dbReference>
<reference evidence="3" key="2">
    <citation type="submission" date="2025-08" db="UniProtKB">
        <authorList>
            <consortium name="RefSeq"/>
        </authorList>
    </citation>
    <scope>IDENTIFICATION</scope>
    <source>
        <tissue evidence="3">Leaf</tissue>
    </source>
</reference>
<reference evidence="2" key="1">
    <citation type="journal article" date="2014" name="Nat. Commun.">
        <title>The emerging biofuel crop Camelina sativa retains a highly undifferentiated hexaploid genome structure.</title>
        <authorList>
            <person name="Kagale S."/>
            <person name="Koh C."/>
            <person name="Nixon J."/>
            <person name="Bollina V."/>
            <person name="Clarke W.E."/>
            <person name="Tuteja R."/>
            <person name="Spillane C."/>
            <person name="Robinson S.J."/>
            <person name="Links M.G."/>
            <person name="Clarke C."/>
            <person name="Higgins E.E."/>
            <person name="Huebert T."/>
            <person name="Sharpe A.G."/>
            <person name="Parkin I.A."/>
        </authorList>
    </citation>
    <scope>NUCLEOTIDE SEQUENCE [LARGE SCALE GENOMIC DNA]</scope>
    <source>
        <strain evidence="2">cv. DH55</strain>
    </source>
</reference>
<accession>A0ABM0WRE9</accession>
<organism evidence="2 3">
    <name type="scientific">Camelina sativa</name>
    <name type="common">False flax</name>
    <name type="synonym">Myagrum sativum</name>
    <dbReference type="NCBI Taxonomy" id="90675"/>
    <lineage>
        <taxon>Eukaryota</taxon>
        <taxon>Viridiplantae</taxon>
        <taxon>Streptophyta</taxon>
        <taxon>Embryophyta</taxon>
        <taxon>Tracheophyta</taxon>
        <taxon>Spermatophyta</taxon>
        <taxon>Magnoliopsida</taxon>
        <taxon>eudicotyledons</taxon>
        <taxon>Gunneridae</taxon>
        <taxon>Pentapetalae</taxon>
        <taxon>rosids</taxon>
        <taxon>malvids</taxon>
        <taxon>Brassicales</taxon>
        <taxon>Brassicaceae</taxon>
        <taxon>Camelineae</taxon>
        <taxon>Camelina</taxon>
    </lineage>
</organism>